<organism evidence="1 2">
    <name type="scientific">Characodon lateralis</name>
    <dbReference type="NCBI Taxonomy" id="208331"/>
    <lineage>
        <taxon>Eukaryota</taxon>
        <taxon>Metazoa</taxon>
        <taxon>Chordata</taxon>
        <taxon>Craniata</taxon>
        <taxon>Vertebrata</taxon>
        <taxon>Euteleostomi</taxon>
        <taxon>Actinopterygii</taxon>
        <taxon>Neopterygii</taxon>
        <taxon>Teleostei</taxon>
        <taxon>Neoteleostei</taxon>
        <taxon>Acanthomorphata</taxon>
        <taxon>Ovalentaria</taxon>
        <taxon>Atherinomorphae</taxon>
        <taxon>Cyprinodontiformes</taxon>
        <taxon>Goodeidae</taxon>
        <taxon>Characodon</taxon>
    </lineage>
</organism>
<proteinExistence type="predicted"/>
<name>A0ABU7EFA7_9TELE</name>
<keyword evidence="2" id="KW-1185">Reference proteome</keyword>
<reference evidence="1 2" key="1">
    <citation type="submission" date="2021-06" db="EMBL/GenBank/DDBJ databases">
        <authorList>
            <person name="Palmer J.M."/>
        </authorList>
    </citation>
    <scope>NUCLEOTIDE SEQUENCE [LARGE SCALE GENOMIC DNA]</scope>
    <source>
        <strain evidence="1 2">CL_MEX2019</strain>
        <tissue evidence="1">Muscle</tissue>
    </source>
</reference>
<evidence type="ECO:0000313" key="2">
    <source>
        <dbReference type="Proteomes" id="UP001352852"/>
    </source>
</evidence>
<dbReference type="EMBL" id="JAHUTJ010055056">
    <property type="protein sequence ID" value="MED6285772.1"/>
    <property type="molecule type" value="Genomic_DNA"/>
</dbReference>
<protein>
    <submittedName>
        <fullName evidence="1">Uncharacterized protein</fullName>
    </submittedName>
</protein>
<comment type="caution">
    <text evidence="1">The sequence shown here is derived from an EMBL/GenBank/DDBJ whole genome shotgun (WGS) entry which is preliminary data.</text>
</comment>
<dbReference type="Proteomes" id="UP001352852">
    <property type="component" value="Unassembled WGS sequence"/>
</dbReference>
<gene>
    <name evidence="1" type="ORF">CHARACLAT_032534</name>
</gene>
<sequence>MIIWRSRGRVASTSLPECFAYSGSIFSLLTQSDGLSHPASEEPGSSSSWLSVLRYSFLACTHPVHPPTIRLLGPRKFLVDSQKRPPWISRLICHLSGGSSPPCTPKPSETVSGHSPSPYLTCFPLFRSPPFPVCVASPDHDLFQNYSNKLPELFTVLSVLPHVG</sequence>
<evidence type="ECO:0000313" key="1">
    <source>
        <dbReference type="EMBL" id="MED6285772.1"/>
    </source>
</evidence>
<accession>A0ABU7EFA7</accession>